<dbReference type="PANTHER" id="PTHR43708:SF3">
    <property type="entry name" value="OXIDOREDUCTASE"/>
    <property type="match status" value="1"/>
</dbReference>
<name>A0A0P6VK03_9HYPH</name>
<dbReference type="SUPFAM" id="SSF55347">
    <property type="entry name" value="Glyceraldehyde-3-phosphate dehydrogenase-like, C-terminal domain"/>
    <property type="match status" value="1"/>
</dbReference>
<dbReference type="SUPFAM" id="SSF51735">
    <property type="entry name" value="NAD(P)-binding Rossmann-fold domains"/>
    <property type="match status" value="1"/>
</dbReference>
<evidence type="ECO:0000259" key="1">
    <source>
        <dbReference type="Pfam" id="PF01408"/>
    </source>
</evidence>
<gene>
    <name evidence="3" type="ORF">ABB55_12325</name>
</gene>
<proteinExistence type="predicted"/>
<dbReference type="Gene3D" id="3.30.360.10">
    <property type="entry name" value="Dihydrodipicolinate Reductase, domain 2"/>
    <property type="match status" value="1"/>
</dbReference>
<dbReference type="GO" id="GO:0000166">
    <property type="term" value="F:nucleotide binding"/>
    <property type="evidence" value="ECO:0007669"/>
    <property type="project" value="InterPro"/>
</dbReference>
<dbReference type="Pfam" id="PF22725">
    <property type="entry name" value="GFO_IDH_MocA_C3"/>
    <property type="match status" value="1"/>
</dbReference>
<dbReference type="PANTHER" id="PTHR43708">
    <property type="entry name" value="CONSERVED EXPRESSED OXIDOREDUCTASE (EUROFUNG)"/>
    <property type="match status" value="1"/>
</dbReference>
<dbReference type="InterPro" id="IPR000683">
    <property type="entry name" value="Gfo/Idh/MocA-like_OxRdtase_N"/>
</dbReference>
<organism evidence="3 4">
    <name type="scientific">Prosthecodimorpha hirschii</name>
    <dbReference type="NCBI Taxonomy" id="665126"/>
    <lineage>
        <taxon>Bacteria</taxon>
        <taxon>Pseudomonadati</taxon>
        <taxon>Pseudomonadota</taxon>
        <taxon>Alphaproteobacteria</taxon>
        <taxon>Hyphomicrobiales</taxon>
        <taxon>Ancalomicrobiaceae</taxon>
        <taxon>Prosthecodimorpha</taxon>
    </lineage>
</organism>
<feature type="domain" description="Gfo/Idh/MocA-like oxidoreductase N-terminal" evidence="1">
    <location>
        <begin position="15"/>
        <end position="144"/>
    </location>
</feature>
<dbReference type="EMBL" id="LJYW01000001">
    <property type="protein sequence ID" value="KPL52903.1"/>
    <property type="molecule type" value="Genomic_DNA"/>
</dbReference>
<dbReference type="Gene3D" id="3.40.50.720">
    <property type="entry name" value="NAD(P)-binding Rossmann-like Domain"/>
    <property type="match status" value="1"/>
</dbReference>
<feature type="domain" description="GFO/IDH/MocA-like oxidoreductase" evidence="2">
    <location>
        <begin position="152"/>
        <end position="284"/>
    </location>
</feature>
<dbReference type="InterPro" id="IPR051317">
    <property type="entry name" value="Gfo/Idh/MocA_oxidoreduct"/>
</dbReference>
<dbReference type="InterPro" id="IPR036291">
    <property type="entry name" value="NAD(P)-bd_dom_sf"/>
</dbReference>
<dbReference type="RefSeq" id="WP_054359066.1">
    <property type="nucleotide sequence ID" value="NZ_LJYW01000001.1"/>
</dbReference>
<evidence type="ECO:0000259" key="2">
    <source>
        <dbReference type="Pfam" id="PF22725"/>
    </source>
</evidence>
<dbReference type="Proteomes" id="UP000048984">
    <property type="component" value="Unassembled WGS sequence"/>
</dbReference>
<keyword evidence="4" id="KW-1185">Reference proteome</keyword>
<evidence type="ECO:0000313" key="3">
    <source>
        <dbReference type="EMBL" id="KPL52903.1"/>
    </source>
</evidence>
<dbReference type="STRING" id="665126.ABB55_12325"/>
<dbReference type="AlphaFoldDB" id="A0A0P6VK03"/>
<evidence type="ECO:0000313" key="4">
    <source>
        <dbReference type="Proteomes" id="UP000048984"/>
    </source>
</evidence>
<accession>A0A0P6VK03</accession>
<sequence>MSIEGRGDAIGGRLRLGMVGGGQGAFIGAVHRMAARLDDRWVLVAGALSSDPARARASALELGIAEDRAYASYQDMLAAEAGRPDRIDAVAIVTPNHMHYPVARAALEAGFDVICDKPLTATVAEAEALAGLVASSGRLFAVTYNYTGYPLIRQARAMVAAGAIGDIRVVQVEYPQAWLTEPIEQGGQKQADWRTDPARSGAGGCVGDIGTHAYDLARFVSGLEAEAILAELTTFVPGRRLDDNVGVLIRYRGGARGMLWASQVAPGNENGLRLRVYGSRGGLEWSQEDPNYLWFTPFGEPKRRITRGGDGAGPEAGRLTRVPFGHPEGYIEGFANIYREIADALAARKSGAAADPAVIFPDVADGLAGVRFVAAAVQSAAAGGTWVPLV</sequence>
<protein>
    <submittedName>
        <fullName evidence="3">Oxidoreductase</fullName>
    </submittedName>
</protein>
<reference evidence="3 4" key="2">
    <citation type="submission" date="2015-10" db="EMBL/GenBank/DDBJ databases">
        <title>Draft Genome Sequence of Prosthecomicrobium hirschii ATCC 27832.</title>
        <authorList>
            <person name="Daniel J."/>
            <person name="Givan S.A."/>
            <person name="Brun Y.V."/>
            <person name="Brown P.J."/>
        </authorList>
    </citation>
    <scope>NUCLEOTIDE SEQUENCE [LARGE SCALE GENOMIC DNA]</scope>
    <source>
        <strain evidence="3 4">16</strain>
    </source>
</reference>
<dbReference type="Pfam" id="PF01408">
    <property type="entry name" value="GFO_IDH_MocA"/>
    <property type="match status" value="1"/>
</dbReference>
<reference evidence="3 4" key="1">
    <citation type="submission" date="2015-09" db="EMBL/GenBank/DDBJ databases">
        <authorList>
            <person name="Jackson K.R."/>
            <person name="Lunt B.L."/>
            <person name="Fisher J.N.B."/>
            <person name="Gardner A.V."/>
            <person name="Bailey M.E."/>
            <person name="Deus L.M."/>
            <person name="Earl A.S."/>
            <person name="Gibby P.D."/>
            <person name="Hartmann K.A."/>
            <person name="Liu J.E."/>
            <person name="Manci A.M."/>
            <person name="Nielsen D.A."/>
            <person name="Solomon M.B."/>
            <person name="Breakwell D.P."/>
            <person name="Burnett S.H."/>
            <person name="Grose J.H."/>
        </authorList>
    </citation>
    <scope>NUCLEOTIDE SEQUENCE [LARGE SCALE GENOMIC DNA]</scope>
    <source>
        <strain evidence="3 4">16</strain>
    </source>
</reference>
<comment type="caution">
    <text evidence="3">The sequence shown here is derived from an EMBL/GenBank/DDBJ whole genome shotgun (WGS) entry which is preliminary data.</text>
</comment>
<dbReference type="InterPro" id="IPR055170">
    <property type="entry name" value="GFO_IDH_MocA-like_dom"/>
</dbReference>